<dbReference type="EMBL" id="BSEV01000011">
    <property type="protein sequence ID" value="GLK11395.1"/>
    <property type="molecule type" value="Genomic_DNA"/>
</dbReference>
<comment type="caution">
    <text evidence="2">The sequence shown here is derived from an EMBL/GenBank/DDBJ whole genome shotgun (WGS) entry which is preliminary data.</text>
</comment>
<keyword evidence="3" id="KW-1185">Reference proteome</keyword>
<feature type="transmembrane region" description="Helical" evidence="1">
    <location>
        <begin position="100"/>
        <end position="122"/>
    </location>
</feature>
<keyword evidence="1" id="KW-0812">Transmembrane</keyword>
<evidence type="ECO:0000256" key="1">
    <source>
        <dbReference type="SAM" id="Phobius"/>
    </source>
</evidence>
<evidence type="ECO:0000313" key="3">
    <source>
        <dbReference type="Proteomes" id="UP001143474"/>
    </source>
</evidence>
<feature type="transmembrane region" description="Helical" evidence="1">
    <location>
        <begin position="202"/>
        <end position="222"/>
    </location>
</feature>
<dbReference type="Proteomes" id="UP001143474">
    <property type="component" value="Unassembled WGS sequence"/>
</dbReference>
<proteinExistence type="predicted"/>
<gene>
    <name evidence="2" type="ORF">GCM10017600_48020</name>
</gene>
<keyword evidence="1" id="KW-1133">Transmembrane helix</keyword>
<dbReference type="Pfam" id="PF10067">
    <property type="entry name" value="DUF2306"/>
    <property type="match status" value="1"/>
</dbReference>
<name>A0A9W6MEV6_9ACTN</name>
<dbReference type="InterPro" id="IPR018750">
    <property type="entry name" value="DUF2306_membrane"/>
</dbReference>
<feature type="transmembrane region" description="Helical" evidence="1">
    <location>
        <begin position="20"/>
        <end position="39"/>
    </location>
</feature>
<reference evidence="2" key="1">
    <citation type="journal article" date="2014" name="Int. J. Syst. Evol. Microbiol.">
        <title>Complete genome sequence of Corynebacterium casei LMG S-19264T (=DSM 44701T), isolated from a smear-ripened cheese.</title>
        <authorList>
            <consortium name="US DOE Joint Genome Institute (JGI-PGF)"/>
            <person name="Walter F."/>
            <person name="Albersmeier A."/>
            <person name="Kalinowski J."/>
            <person name="Ruckert C."/>
        </authorList>
    </citation>
    <scope>NUCLEOTIDE SEQUENCE</scope>
    <source>
        <strain evidence="2">VKM Ac-2007</strain>
    </source>
</reference>
<reference evidence="2" key="2">
    <citation type="submission" date="2023-01" db="EMBL/GenBank/DDBJ databases">
        <authorList>
            <person name="Sun Q."/>
            <person name="Evtushenko L."/>
        </authorList>
    </citation>
    <scope>NUCLEOTIDE SEQUENCE</scope>
    <source>
        <strain evidence="2">VKM Ac-2007</strain>
    </source>
</reference>
<organism evidence="2 3">
    <name type="scientific">Streptosporangium carneum</name>
    <dbReference type="NCBI Taxonomy" id="47481"/>
    <lineage>
        <taxon>Bacteria</taxon>
        <taxon>Bacillati</taxon>
        <taxon>Actinomycetota</taxon>
        <taxon>Actinomycetes</taxon>
        <taxon>Streptosporangiales</taxon>
        <taxon>Streptosporangiaceae</taxon>
        <taxon>Streptosporangium</taxon>
    </lineage>
</organism>
<feature type="transmembrane region" description="Helical" evidence="1">
    <location>
        <begin position="162"/>
        <end position="182"/>
    </location>
</feature>
<accession>A0A9W6MEV6</accession>
<feature type="transmembrane region" description="Helical" evidence="1">
    <location>
        <begin position="66"/>
        <end position="88"/>
    </location>
</feature>
<evidence type="ECO:0008006" key="4">
    <source>
        <dbReference type="Google" id="ProtNLM"/>
    </source>
</evidence>
<evidence type="ECO:0000313" key="2">
    <source>
        <dbReference type="EMBL" id="GLK11395.1"/>
    </source>
</evidence>
<dbReference type="AlphaFoldDB" id="A0A9W6MEV6"/>
<keyword evidence="1" id="KW-0472">Membrane</keyword>
<protein>
    <recommendedName>
        <fullName evidence="4">DUF2306 domain-containing protein</fullName>
    </recommendedName>
</protein>
<dbReference type="RefSeq" id="WP_271219780.1">
    <property type="nucleotide sequence ID" value="NZ_BAAAVD010000049.1"/>
</dbReference>
<feature type="transmembrane region" description="Helical" evidence="1">
    <location>
        <begin position="128"/>
        <end position="150"/>
    </location>
</feature>
<sequence length="235" mass="25196">MTVVEERARRGSTRRRAVGWWWFVLTAVAIAVIAPLPYLTDSLRTLADGNDEFAANYAAQAPWMHAVFYAHIVFAAVALVLSPVQFAARLRARAPRLHRICGRVAMGCIGLGGVAGLLLAPVNLAGPVGTAGFGALAVLWLAFAVAAYRAIRRGDVAAHRRWAVRTFAMTYAGVMLRVWLPVLTPLLTALGGVDPDVAFTRAYLIVPFLCWVPNLLVAEVVLRTGGGGHAATRTA</sequence>